<organism evidence="2 3">
    <name type="scientific">Neoarthrinium moseri</name>
    <dbReference type="NCBI Taxonomy" id="1658444"/>
    <lineage>
        <taxon>Eukaryota</taxon>
        <taxon>Fungi</taxon>
        <taxon>Dikarya</taxon>
        <taxon>Ascomycota</taxon>
        <taxon>Pezizomycotina</taxon>
        <taxon>Sordariomycetes</taxon>
        <taxon>Xylariomycetidae</taxon>
        <taxon>Amphisphaeriales</taxon>
        <taxon>Apiosporaceae</taxon>
        <taxon>Neoarthrinium</taxon>
    </lineage>
</organism>
<gene>
    <name evidence="2" type="ORF">JX265_004154</name>
</gene>
<keyword evidence="3" id="KW-1185">Reference proteome</keyword>
<dbReference type="AlphaFoldDB" id="A0A9P9WRV8"/>
<accession>A0A9P9WRV8</accession>
<evidence type="ECO:0000256" key="1">
    <source>
        <dbReference type="SAM" id="MobiDB-lite"/>
    </source>
</evidence>
<feature type="region of interest" description="Disordered" evidence="1">
    <location>
        <begin position="341"/>
        <end position="374"/>
    </location>
</feature>
<feature type="compositionally biased region" description="Basic and acidic residues" evidence="1">
    <location>
        <begin position="360"/>
        <end position="374"/>
    </location>
</feature>
<dbReference type="Proteomes" id="UP000829685">
    <property type="component" value="Unassembled WGS sequence"/>
</dbReference>
<sequence length="386" mass="44011">MAEEKTMAKNNKGRVKTNNSGASVLALADDQERSRLFQLPQELRDSIYDHLFLDTRVSHGRRPLGEVKCLRITPAPNSLSLLKTCRRARAEIGHSWLSQVLFNFEDVKTMMEKLTAVPLRTLSAIRHLCVRGHSLTLSCPEKKMYYNLVHGLKFLPGLQLDTLTVLNLYGNCVTYDVLNSLIKYGQGWRELRYISRRSDILQYVNDFIILQGFDDYNQRRQRKPQPANWIRTMNSRDGAANQPSVAIYRSTLPGTTCTVINEATRVRFEQECPEPSQEALFGGRACASCMSSGENAKELMVIVRRGNGVDYQEKQRPPLLPEIGDIRADCPGMTWEEISKKHFAPPSDSGNADRCFGNDSSDHAPEKMDEYRHVEEYEWTPLKSEY</sequence>
<dbReference type="PANTHER" id="PTHR38790">
    <property type="entry name" value="2EXR DOMAIN-CONTAINING PROTEIN-RELATED"/>
    <property type="match status" value="1"/>
</dbReference>
<evidence type="ECO:0000313" key="2">
    <source>
        <dbReference type="EMBL" id="KAI1876628.1"/>
    </source>
</evidence>
<protein>
    <submittedName>
        <fullName evidence="2">Uncharacterized protein</fullName>
    </submittedName>
</protein>
<dbReference type="EMBL" id="JAFIMR010000007">
    <property type="protein sequence ID" value="KAI1876628.1"/>
    <property type="molecule type" value="Genomic_DNA"/>
</dbReference>
<comment type="caution">
    <text evidence="2">The sequence shown here is derived from an EMBL/GenBank/DDBJ whole genome shotgun (WGS) entry which is preliminary data.</text>
</comment>
<proteinExistence type="predicted"/>
<name>A0A9P9WRV8_9PEZI</name>
<evidence type="ECO:0000313" key="3">
    <source>
        <dbReference type="Proteomes" id="UP000829685"/>
    </source>
</evidence>
<reference evidence="2" key="1">
    <citation type="submission" date="2021-03" db="EMBL/GenBank/DDBJ databases">
        <title>Revisited historic fungal species revealed as producer of novel bioactive compounds through whole genome sequencing and comparative genomics.</title>
        <authorList>
            <person name="Vignolle G.A."/>
            <person name="Hochenegger N."/>
            <person name="Mach R.L."/>
            <person name="Mach-Aigner A.R."/>
            <person name="Javad Rahimi M."/>
            <person name="Salim K.A."/>
            <person name="Chan C.M."/>
            <person name="Lim L.B.L."/>
            <person name="Cai F."/>
            <person name="Druzhinina I.S."/>
            <person name="U'Ren J.M."/>
            <person name="Derntl C."/>
        </authorList>
    </citation>
    <scope>NUCLEOTIDE SEQUENCE</scope>
    <source>
        <strain evidence="2">TUCIM 5799</strain>
    </source>
</reference>